<protein>
    <submittedName>
        <fullName evidence="2">DUF2938 domain-containing protein</fullName>
    </submittedName>
</protein>
<keyword evidence="1" id="KW-1133">Transmembrane helix</keyword>
<feature type="transmembrane region" description="Helical" evidence="1">
    <location>
        <begin position="72"/>
        <end position="94"/>
    </location>
</feature>
<proteinExistence type="predicted"/>
<evidence type="ECO:0000256" key="1">
    <source>
        <dbReference type="SAM" id="Phobius"/>
    </source>
</evidence>
<evidence type="ECO:0000313" key="2">
    <source>
        <dbReference type="EMBL" id="PSC04129.1"/>
    </source>
</evidence>
<feature type="transmembrane region" description="Helical" evidence="1">
    <location>
        <begin position="100"/>
        <end position="117"/>
    </location>
</feature>
<dbReference type="EMBL" id="PVZS01000016">
    <property type="protein sequence ID" value="PSC04129.1"/>
    <property type="molecule type" value="Genomic_DNA"/>
</dbReference>
<feature type="transmembrane region" description="Helical" evidence="1">
    <location>
        <begin position="6"/>
        <end position="26"/>
    </location>
</feature>
<organism evidence="2 3">
    <name type="scientific">Alsobacter soli</name>
    <dbReference type="NCBI Taxonomy" id="2109933"/>
    <lineage>
        <taxon>Bacteria</taxon>
        <taxon>Pseudomonadati</taxon>
        <taxon>Pseudomonadota</taxon>
        <taxon>Alphaproteobacteria</taxon>
        <taxon>Hyphomicrobiales</taxon>
        <taxon>Alsobacteraceae</taxon>
        <taxon>Alsobacter</taxon>
    </lineage>
</organism>
<accession>A0A2T1HRJ6</accession>
<dbReference type="RefSeq" id="WP_106337846.1">
    <property type="nucleotide sequence ID" value="NZ_PVZS01000016.1"/>
</dbReference>
<evidence type="ECO:0000313" key="3">
    <source>
        <dbReference type="Proteomes" id="UP000239772"/>
    </source>
</evidence>
<dbReference type="OrthoDB" id="9812539at2"/>
<dbReference type="InterPro" id="IPR021329">
    <property type="entry name" value="DUF2938"/>
</dbReference>
<feature type="transmembrane region" description="Helical" evidence="1">
    <location>
        <begin position="138"/>
        <end position="158"/>
    </location>
</feature>
<name>A0A2T1HRJ6_9HYPH</name>
<keyword evidence="1" id="KW-0472">Membrane</keyword>
<keyword evidence="3" id="KW-1185">Reference proteome</keyword>
<dbReference type="AlphaFoldDB" id="A0A2T1HRJ6"/>
<keyword evidence="1" id="KW-0812">Transmembrane</keyword>
<gene>
    <name evidence="2" type="ORF">SLNSH_15125</name>
</gene>
<reference evidence="3" key="1">
    <citation type="submission" date="2018-03" db="EMBL/GenBank/DDBJ databases">
        <authorList>
            <person name="Sun L."/>
            <person name="Liu H."/>
            <person name="Chen W."/>
            <person name="Huang K."/>
            <person name="Liu W."/>
            <person name="Gao X."/>
        </authorList>
    </citation>
    <scope>NUCLEOTIDE SEQUENCE [LARGE SCALE GENOMIC DNA]</scope>
    <source>
        <strain evidence="3">SH9</strain>
    </source>
</reference>
<dbReference type="Pfam" id="PF11158">
    <property type="entry name" value="DUF2938"/>
    <property type="match status" value="1"/>
</dbReference>
<dbReference type="Proteomes" id="UP000239772">
    <property type="component" value="Unassembled WGS sequence"/>
</dbReference>
<comment type="caution">
    <text evidence="2">The sequence shown here is derived from an EMBL/GenBank/DDBJ whole genome shotgun (WGS) entry which is preliminary data.</text>
</comment>
<sequence length="162" mass="17250">MADFLLRSVLIGAGATALMDLWAILLNRVFGLALPNWALVGRWFWHLPRGAVFHDDIAAAPPYAHELALGWIAHYAIGILYAAVLLVVAGPGWAAHPTFLPAWIVGLVTVGAGWFLLQPGMGAGWAASRRPNANQIRILNIVAHTVFAVGLYGSALALRAAA</sequence>